<dbReference type="Gene3D" id="2.70.50.70">
    <property type="match status" value="1"/>
</dbReference>
<keyword evidence="1 2" id="KW-1015">Disulfide bond</keyword>
<evidence type="ECO:0000256" key="1">
    <source>
        <dbReference type="ARBA" id="ARBA00023157"/>
    </source>
</evidence>
<dbReference type="Proteomes" id="UP000307440">
    <property type="component" value="Unassembled WGS sequence"/>
</dbReference>
<dbReference type="GO" id="GO:0030245">
    <property type="term" value="P:cellulose catabolic process"/>
    <property type="evidence" value="ECO:0007669"/>
    <property type="project" value="UniProtKB-UniRule"/>
</dbReference>
<evidence type="ECO:0000313" key="5">
    <source>
        <dbReference type="Proteomes" id="UP000307440"/>
    </source>
</evidence>
<evidence type="ECO:0000259" key="3">
    <source>
        <dbReference type="Pfam" id="PF03443"/>
    </source>
</evidence>
<dbReference type="GO" id="GO:0030248">
    <property type="term" value="F:cellulose binding"/>
    <property type="evidence" value="ECO:0007669"/>
    <property type="project" value="UniProtKB-UniRule"/>
</dbReference>
<keyword evidence="2" id="KW-0136">Cellulose degradation</keyword>
<keyword evidence="5" id="KW-1185">Reference proteome</keyword>
<dbReference type="InterPro" id="IPR005103">
    <property type="entry name" value="AA9_LPMO"/>
</dbReference>
<feature type="domain" description="Auxiliary Activity family 9 catalytic" evidence="3">
    <location>
        <begin position="5"/>
        <end position="193"/>
    </location>
</feature>
<dbReference type="InterPro" id="IPR049892">
    <property type="entry name" value="AA9"/>
</dbReference>
<dbReference type="EC" id="1.14.99.56" evidence="2"/>
<accession>A0A5C3KJ38</accession>
<proteinExistence type="predicted"/>
<dbReference type="AlphaFoldDB" id="A0A5C3KJ38"/>
<organism evidence="4 5">
    <name type="scientific">Coprinopsis marcescibilis</name>
    <name type="common">Agaric fungus</name>
    <name type="synonym">Psathyrella marcescibilis</name>
    <dbReference type="NCBI Taxonomy" id="230819"/>
    <lineage>
        <taxon>Eukaryota</taxon>
        <taxon>Fungi</taxon>
        <taxon>Dikarya</taxon>
        <taxon>Basidiomycota</taxon>
        <taxon>Agaricomycotina</taxon>
        <taxon>Agaricomycetes</taxon>
        <taxon>Agaricomycetidae</taxon>
        <taxon>Agaricales</taxon>
        <taxon>Agaricineae</taxon>
        <taxon>Psathyrellaceae</taxon>
        <taxon>Coprinopsis</taxon>
    </lineage>
</organism>
<keyword evidence="2" id="KW-0624">Polysaccharide degradation</keyword>
<evidence type="ECO:0000313" key="4">
    <source>
        <dbReference type="EMBL" id="TFK20180.1"/>
    </source>
</evidence>
<evidence type="ECO:0000256" key="2">
    <source>
        <dbReference type="RuleBase" id="RU368122"/>
    </source>
</evidence>
<dbReference type="PANTHER" id="PTHR33353">
    <property type="entry name" value="PUTATIVE (AFU_ORTHOLOGUE AFUA_1G12560)-RELATED"/>
    <property type="match status" value="1"/>
</dbReference>
<reference evidence="4 5" key="1">
    <citation type="journal article" date="2019" name="Nat. Ecol. Evol.">
        <title>Megaphylogeny resolves global patterns of mushroom evolution.</title>
        <authorList>
            <person name="Varga T."/>
            <person name="Krizsan K."/>
            <person name="Foldi C."/>
            <person name="Dima B."/>
            <person name="Sanchez-Garcia M."/>
            <person name="Sanchez-Ramirez S."/>
            <person name="Szollosi G.J."/>
            <person name="Szarkandi J.G."/>
            <person name="Papp V."/>
            <person name="Albert L."/>
            <person name="Andreopoulos W."/>
            <person name="Angelini C."/>
            <person name="Antonin V."/>
            <person name="Barry K.W."/>
            <person name="Bougher N.L."/>
            <person name="Buchanan P."/>
            <person name="Buyck B."/>
            <person name="Bense V."/>
            <person name="Catcheside P."/>
            <person name="Chovatia M."/>
            <person name="Cooper J."/>
            <person name="Damon W."/>
            <person name="Desjardin D."/>
            <person name="Finy P."/>
            <person name="Geml J."/>
            <person name="Haridas S."/>
            <person name="Hughes K."/>
            <person name="Justo A."/>
            <person name="Karasinski D."/>
            <person name="Kautmanova I."/>
            <person name="Kiss B."/>
            <person name="Kocsube S."/>
            <person name="Kotiranta H."/>
            <person name="LaButti K.M."/>
            <person name="Lechner B.E."/>
            <person name="Liimatainen K."/>
            <person name="Lipzen A."/>
            <person name="Lukacs Z."/>
            <person name="Mihaltcheva S."/>
            <person name="Morgado L.N."/>
            <person name="Niskanen T."/>
            <person name="Noordeloos M.E."/>
            <person name="Ohm R.A."/>
            <person name="Ortiz-Santana B."/>
            <person name="Ovrebo C."/>
            <person name="Racz N."/>
            <person name="Riley R."/>
            <person name="Savchenko A."/>
            <person name="Shiryaev A."/>
            <person name="Soop K."/>
            <person name="Spirin V."/>
            <person name="Szebenyi C."/>
            <person name="Tomsovsky M."/>
            <person name="Tulloss R.E."/>
            <person name="Uehling J."/>
            <person name="Grigoriev I.V."/>
            <person name="Vagvolgyi C."/>
            <person name="Papp T."/>
            <person name="Martin F.M."/>
            <person name="Miettinen O."/>
            <person name="Hibbett D.S."/>
            <person name="Nagy L.G."/>
        </authorList>
    </citation>
    <scope>NUCLEOTIDE SEQUENCE [LARGE SCALE GENOMIC DNA]</scope>
    <source>
        <strain evidence="4 5">CBS 121175</strain>
    </source>
</reference>
<keyword evidence="2" id="KW-0964">Secreted</keyword>
<feature type="non-terminal residue" evidence="4">
    <location>
        <position position="1"/>
    </location>
</feature>
<comment type="catalytic activity">
    <reaction evidence="2">
        <text>[(1-&gt;4)-beta-D-glucosyl]n+m + reduced acceptor + O2 = 4-dehydro-beta-D-glucosyl-[(1-&gt;4)-beta-D-glucosyl]n-1 + [(1-&gt;4)-beta-D-glucosyl]m + acceptor + H2O.</text>
        <dbReference type="EC" id="1.14.99.56"/>
    </reaction>
</comment>
<protein>
    <recommendedName>
        <fullName evidence="2">AA9 family lytic polysaccharide monooxygenase</fullName>
        <ecNumber evidence="2">1.14.99.56</ecNumber>
    </recommendedName>
    <alternativeName>
        <fullName evidence="2">Endo-beta-1,4-glucanase</fullName>
    </alternativeName>
    <alternativeName>
        <fullName evidence="2">Glycosyl hydrolase 61 family protein</fullName>
    </alternativeName>
</protein>
<gene>
    <name evidence="4" type="ORF">FA15DRAFT_721389</name>
</gene>
<name>A0A5C3KJ38_COPMA</name>
<dbReference type="EMBL" id="ML210309">
    <property type="protein sequence ID" value="TFK20180.1"/>
    <property type="molecule type" value="Genomic_DNA"/>
</dbReference>
<dbReference type="OrthoDB" id="3496539at2759"/>
<dbReference type="PANTHER" id="PTHR33353:SF11">
    <property type="entry name" value="GLYCOSYLHYDROLASE FAMILY 61-7 PROTEIN"/>
    <property type="match status" value="1"/>
</dbReference>
<dbReference type="Pfam" id="PF03443">
    <property type="entry name" value="AA9"/>
    <property type="match status" value="1"/>
</dbReference>
<comment type="domain">
    <text evidence="2">Has a modular structure: an endo-beta-1,4-glucanase catalytic module at the N-terminus, a linker rich in serines and threonines, and a C-terminal carbohydrate-binding module (CBM).</text>
</comment>
<dbReference type="GO" id="GO:0005576">
    <property type="term" value="C:extracellular region"/>
    <property type="evidence" value="ECO:0007669"/>
    <property type="project" value="UniProtKB-SubCell"/>
</dbReference>
<dbReference type="CDD" id="cd21175">
    <property type="entry name" value="LPMO_AA9"/>
    <property type="match status" value="1"/>
</dbReference>
<keyword evidence="2" id="KW-0119">Carbohydrate metabolism</keyword>
<sequence>DIFDTLIVGSKTSTGAIRRPRDNAPVHDVNSDKIRCNQDLIAATEVVSVTAGSRVGFSLDTGTAKTVFHQGPAAMYLGKAPGDVRKWDGSGASWFKIAHWGAVFQPKFTFIAFAEKEFYADIPASVPSGEYLLRIEHVGLHLTGQPEFFISCAQIKITSGGTGTPSYVSIPGYVSKTDPGLMVDIYWPVPTSYTVSLQDPTLCKKLTSRRYLDQPHTEVKLRRAA</sequence>
<dbReference type="STRING" id="230819.A0A5C3KJ38"/>
<comment type="subcellular location">
    <subcellularLocation>
        <location evidence="2">Secreted</location>
    </subcellularLocation>
</comment>
<comment type="function">
    <text evidence="2">Lytic polysaccharide monooxygenase (LMPO) that depolymerizes crystalline and amorphous polysaccharides via the oxidation of scissile alpha- or beta-(1-4)-glycosidic bonds, yielding C1 and/or C4 oxidation products. Catalysis by LPMOs requires the reduction of the active-site copper from Cu(II) to Cu(I) by a reducing agent and H(2)O(2) or O(2) as a cosubstrate.</text>
</comment>
<dbReference type="GO" id="GO:0008810">
    <property type="term" value="F:cellulase activity"/>
    <property type="evidence" value="ECO:0007669"/>
    <property type="project" value="UniProtKB-UniRule"/>
</dbReference>